<accession>A0A4R8W301</accession>
<comment type="cofactor">
    <cofactor evidence="1 8">
        <name>Mg(2+)</name>
        <dbReference type="ChEBI" id="CHEBI:18420"/>
    </cofactor>
</comment>
<proteinExistence type="inferred from homology"/>
<keyword evidence="11" id="KW-1185">Reference proteome</keyword>
<keyword evidence="6 8" id="KW-0460">Magnesium</keyword>
<dbReference type="AlphaFoldDB" id="A0A4R8W301"/>
<dbReference type="Gene3D" id="3.40.50.1010">
    <property type="entry name" value="5'-nuclease"/>
    <property type="match status" value="1"/>
</dbReference>
<evidence type="ECO:0000256" key="5">
    <source>
        <dbReference type="ARBA" id="ARBA00022801"/>
    </source>
</evidence>
<keyword evidence="8" id="KW-0800">Toxin</keyword>
<evidence type="ECO:0000256" key="6">
    <source>
        <dbReference type="ARBA" id="ARBA00022842"/>
    </source>
</evidence>
<dbReference type="HAMAP" id="MF_00265">
    <property type="entry name" value="VapC_Nob1"/>
    <property type="match status" value="1"/>
</dbReference>
<dbReference type="EC" id="3.1.-.-" evidence="8"/>
<evidence type="ECO:0000256" key="8">
    <source>
        <dbReference type="HAMAP-Rule" id="MF_00265"/>
    </source>
</evidence>
<organism evidence="10 11">
    <name type="scientific">Cryobacterium mannosilyticum</name>
    <dbReference type="NCBI Taxonomy" id="1259190"/>
    <lineage>
        <taxon>Bacteria</taxon>
        <taxon>Bacillati</taxon>
        <taxon>Actinomycetota</taxon>
        <taxon>Actinomycetes</taxon>
        <taxon>Micrococcales</taxon>
        <taxon>Microbacteriaceae</taxon>
        <taxon>Cryobacterium</taxon>
    </lineage>
</organism>
<dbReference type="InterPro" id="IPR029060">
    <property type="entry name" value="PIN-like_dom_sf"/>
</dbReference>
<dbReference type="CDD" id="cd18768">
    <property type="entry name" value="PIN_MtVapC4-C5-like"/>
    <property type="match status" value="1"/>
</dbReference>
<dbReference type="PANTHER" id="PTHR33653:SF1">
    <property type="entry name" value="RIBONUCLEASE VAPC2"/>
    <property type="match status" value="1"/>
</dbReference>
<dbReference type="InterPro" id="IPR002716">
    <property type="entry name" value="PIN_dom"/>
</dbReference>
<evidence type="ECO:0000256" key="4">
    <source>
        <dbReference type="ARBA" id="ARBA00022723"/>
    </source>
</evidence>
<gene>
    <name evidence="8" type="primary">vapC</name>
    <name evidence="10" type="ORF">E3O32_13720</name>
</gene>
<comment type="similarity">
    <text evidence="7 8">Belongs to the PINc/VapC protein family.</text>
</comment>
<comment type="function">
    <text evidence="8">Toxic component of a toxin-antitoxin (TA) system. An RNase.</text>
</comment>
<dbReference type="Proteomes" id="UP000297643">
    <property type="component" value="Unassembled WGS sequence"/>
</dbReference>
<evidence type="ECO:0000256" key="7">
    <source>
        <dbReference type="ARBA" id="ARBA00038093"/>
    </source>
</evidence>
<feature type="binding site" evidence="8">
    <location>
        <position position="98"/>
    </location>
    <ligand>
        <name>Mg(2+)</name>
        <dbReference type="ChEBI" id="CHEBI:18420"/>
    </ligand>
</feature>
<dbReference type="InterPro" id="IPR050556">
    <property type="entry name" value="Type_II_TA_system_RNase"/>
</dbReference>
<evidence type="ECO:0000256" key="3">
    <source>
        <dbReference type="ARBA" id="ARBA00022722"/>
    </source>
</evidence>
<protein>
    <recommendedName>
        <fullName evidence="8">Ribonuclease VapC</fullName>
        <shortName evidence="8">RNase VapC</shortName>
        <ecNumber evidence="8">3.1.-.-</ecNumber>
    </recommendedName>
    <alternativeName>
        <fullName evidence="8">Toxin VapC</fullName>
    </alternativeName>
</protein>
<feature type="binding site" evidence="8">
    <location>
        <position position="9"/>
    </location>
    <ligand>
        <name>Mg(2+)</name>
        <dbReference type="ChEBI" id="CHEBI:18420"/>
    </ligand>
</feature>
<dbReference type="SUPFAM" id="SSF88723">
    <property type="entry name" value="PIN domain-like"/>
    <property type="match status" value="1"/>
</dbReference>
<sequence>MTPSRGLLDTSVFIAQEQGRQLDVSALPDQQFVSAITHGELYAGVHAATSLHTRAVRLATIESLSGLVTLPADTAAAAHWGRLRQAVSESGRKVNVNDLWIAAIALAHSLPVVTQDTDFAVLADLGGPEIITV</sequence>
<evidence type="ECO:0000256" key="2">
    <source>
        <dbReference type="ARBA" id="ARBA00022649"/>
    </source>
</evidence>
<reference evidence="10 11" key="1">
    <citation type="submission" date="2019-03" db="EMBL/GenBank/DDBJ databases">
        <title>Genomics of glacier-inhabiting Cryobacterium strains.</title>
        <authorList>
            <person name="Liu Q."/>
            <person name="Xin Y.-H."/>
        </authorList>
    </citation>
    <scope>NUCLEOTIDE SEQUENCE [LARGE SCALE GENOMIC DNA]</scope>
    <source>
        <strain evidence="10 11">RHLT2-21</strain>
    </source>
</reference>
<name>A0A4R8W301_9MICO</name>
<dbReference type="GO" id="GO:0090729">
    <property type="term" value="F:toxin activity"/>
    <property type="evidence" value="ECO:0007669"/>
    <property type="project" value="UniProtKB-KW"/>
</dbReference>
<keyword evidence="4 8" id="KW-0479">Metal-binding</keyword>
<dbReference type="RefSeq" id="WP_134510379.1">
    <property type="nucleotide sequence ID" value="NZ_SOFM01000043.1"/>
</dbReference>
<keyword evidence="3 8" id="KW-0540">Nuclease</keyword>
<dbReference type="GO" id="GO:0000287">
    <property type="term" value="F:magnesium ion binding"/>
    <property type="evidence" value="ECO:0007669"/>
    <property type="project" value="UniProtKB-UniRule"/>
</dbReference>
<dbReference type="PANTHER" id="PTHR33653">
    <property type="entry name" value="RIBONUCLEASE VAPC2"/>
    <property type="match status" value="1"/>
</dbReference>
<evidence type="ECO:0000313" key="10">
    <source>
        <dbReference type="EMBL" id="TFC01215.1"/>
    </source>
</evidence>
<evidence type="ECO:0000256" key="1">
    <source>
        <dbReference type="ARBA" id="ARBA00001946"/>
    </source>
</evidence>
<dbReference type="EMBL" id="SOFM01000043">
    <property type="protein sequence ID" value="TFC01215.1"/>
    <property type="molecule type" value="Genomic_DNA"/>
</dbReference>
<keyword evidence="2 8" id="KW-1277">Toxin-antitoxin system</keyword>
<dbReference type="Pfam" id="PF01850">
    <property type="entry name" value="PIN"/>
    <property type="match status" value="1"/>
</dbReference>
<keyword evidence="5 8" id="KW-0378">Hydrolase</keyword>
<comment type="caution">
    <text evidence="10">The sequence shown here is derived from an EMBL/GenBank/DDBJ whole genome shotgun (WGS) entry which is preliminary data.</text>
</comment>
<feature type="domain" description="PIN" evidence="9">
    <location>
        <begin position="7"/>
        <end position="123"/>
    </location>
</feature>
<dbReference type="GO" id="GO:0004540">
    <property type="term" value="F:RNA nuclease activity"/>
    <property type="evidence" value="ECO:0007669"/>
    <property type="project" value="InterPro"/>
</dbReference>
<evidence type="ECO:0000259" key="9">
    <source>
        <dbReference type="Pfam" id="PF01850"/>
    </source>
</evidence>
<evidence type="ECO:0000313" key="11">
    <source>
        <dbReference type="Proteomes" id="UP000297643"/>
    </source>
</evidence>
<dbReference type="GO" id="GO:0016787">
    <property type="term" value="F:hydrolase activity"/>
    <property type="evidence" value="ECO:0007669"/>
    <property type="project" value="UniProtKB-KW"/>
</dbReference>
<dbReference type="InterPro" id="IPR022907">
    <property type="entry name" value="VapC_family"/>
</dbReference>